<dbReference type="Proteomes" id="UP001558713">
    <property type="component" value="Unassembled WGS sequence"/>
</dbReference>
<gene>
    <name evidence="1" type="ORF">V5N11_015776</name>
</gene>
<dbReference type="SUPFAM" id="SSF56219">
    <property type="entry name" value="DNase I-like"/>
    <property type="match status" value="1"/>
</dbReference>
<dbReference type="InterPro" id="IPR036691">
    <property type="entry name" value="Endo/exonu/phosph_ase_sf"/>
</dbReference>
<evidence type="ECO:0000313" key="2">
    <source>
        <dbReference type="Proteomes" id="UP001558713"/>
    </source>
</evidence>
<dbReference type="Gene3D" id="3.60.10.10">
    <property type="entry name" value="Endonuclease/exonuclease/phosphatase"/>
    <property type="match status" value="1"/>
</dbReference>
<keyword evidence="2" id="KW-1185">Reference proteome</keyword>
<dbReference type="EMBL" id="JBANAX010000647">
    <property type="protein sequence ID" value="KAL1199395.1"/>
    <property type="molecule type" value="Genomic_DNA"/>
</dbReference>
<protein>
    <recommendedName>
        <fullName evidence="3">Endonuclease/exonuclease/phosphatase</fullName>
    </recommendedName>
</protein>
<name>A0ABD1AD89_CARAN</name>
<accession>A0ABD1AD89</accession>
<reference evidence="1 2" key="1">
    <citation type="submission" date="2024-04" db="EMBL/GenBank/DDBJ databases">
        <title>Genome assembly C_amara_ONT_v2.</title>
        <authorList>
            <person name="Yant L."/>
            <person name="Moore C."/>
            <person name="Slenker M."/>
        </authorList>
    </citation>
    <scope>NUCLEOTIDE SEQUENCE [LARGE SCALE GENOMIC DNA]</scope>
    <source>
        <tissue evidence="1">Leaf</tissue>
    </source>
</reference>
<organism evidence="1 2">
    <name type="scientific">Cardamine amara subsp. amara</name>
    <dbReference type="NCBI Taxonomy" id="228776"/>
    <lineage>
        <taxon>Eukaryota</taxon>
        <taxon>Viridiplantae</taxon>
        <taxon>Streptophyta</taxon>
        <taxon>Embryophyta</taxon>
        <taxon>Tracheophyta</taxon>
        <taxon>Spermatophyta</taxon>
        <taxon>Magnoliopsida</taxon>
        <taxon>eudicotyledons</taxon>
        <taxon>Gunneridae</taxon>
        <taxon>Pentapetalae</taxon>
        <taxon>rosids</taxon>
        <taxon>malvids</taxon>
        <taxon>Brassicales</taxon>
        <taxon>Brassicaceae</taxon>
        <taxon>Cardamineae</taxon>
        <taxon>Cardamine</taxon>
    </lineage>
</organism>
<comment type="caution">
    <text evidence="1">The sequence shown here is derived from an EMBL/GenBank/DDBJ whole genome shotgun (WGS) entry which is preliminary data.</text>
</comment>
<proteinExistence type="predicted"/>
<evidence type="ECO:0008006" key="3">
    <source>
        <dbReference type="Google" id="ProtNLM"/>
    </source>
</evidence>
<evidence type="ECO:0000313" key="1">
    <source>
        <dbReference type="EMBL" id="KAL1199395.1"/>
    </source>
</evidence>
<dbReference type="AlphaFoldDB" id="A0ABD1AD89"/>
<sequence length="114" mass="13001">MVFDKSRQHITCGIHWLERDIAFTATFVYGANLRHERNVLWDQLRILAAGTPLRYSPWIVLGDFNQTLLPSEHSNSEDHQVYSGGRRELFNCLQDCGLTDIPSQGPYLHGGTTK</sequence>